<dbReference type="EMBL" id="CAJNOH010002436">
    <property type="protein sequence ID" value="CAF1293214.1"/>
    <property type="molecule type" value="Genomic_DNA"/>
</dbReference>
<dbReference type="AlphaFoldDB" id="A0A815D7A0"/>
<accession>A0A815D7A0</accession>
<protein>
    <recommendedName>
        <fullName evidence="1">HAT C-terminal dimerisation domain-containing protein</fullName>
    </recommendedName>
</protein>
<dbReference type="EMBL" id="CAJNOL010003611">
    <property type="protein sequence ID" value="CAF1568764.1"/>
    <property type="molecule type" value="Genomic_DNA"/>
</dbReference>
<name>A0A815D7A0_9BILA</name>
<evidence type="ECO:0000259" key="1">
    <source>
        <dbReference type="Pfam" id="PF05699"/>
    </source>
</evidence>
<sequence length="144" mass="16924">MNEQMNHYYAFEILEKEVPQVRVLLKGANNDIKRMQEKKKINDEVYLLDIMKFLSVNDNYLVPEWFKLYQILTTLPIGSNECKRSFSALKRIKIKLRNNLSYTVLETAVKFSILKPDVTDDDDLDNNNEENIDQLDSKIIGCFI</sequence>
<dbReference type="Pfam" id="PF05699">
    <property type="entry name" value="Dimer_Tnp_hAT"/>
    <property type="match status" value="1"/>
</dbReference>
<dbReference type="Proteomes" id="UP000663870">
    <property type="component" value="Unassembled WGS sequence"/>
</dbReference>
<gene>
    <name evidence="3" type="ORF">JXQ802_LOCUS44999</name>
    <name evidence="2" type="ORF">PYM288_LOCUS29510</name>
</gene>
<evidence type="ECO:0000313" key="4">
    <source>
        <dbReference type="Proteomes" id="UP000663854"/>
    </source>
</evidence>
<proteinExistence type="predicted"/>
<evidence type="ECO:0000313" key="2">
    <source>
        <dbReference type="EMBL" id="CAF1293214.1"/>
    </source>
</evidence>
<dbReference type="GO" id="GO:0046983">
    <property type="term" value="F:protein dimerization activity"/>
    <property type="evidence" value="ECO:0007669"/>
    <property type="project" value="InterPro"/>
</dbReference>
<evidence type="ECO:0000313" key="3">
    <source>
        <dbReference type="EMBL" id="CAF1568764.1"/>
    </source>
</evidence>
<comment type="caution">
    <text evidence="2">The sequence shown here is derived from an EMBL/GenBank/DDBJ whole genome shotgun (WGS) entry which is preliminary data.</text>
</comment>
<keyword evidence="5" id="KW-1185">Reference proteome</keyword>
<organism evidence="2 4">
    <name type="scientific">Rotaria sordida</name>
    <dbReference type="NCBI Taxonomy" id="392033"/>
    <lineage>
        <taxon>Eukaryota</taxon>
        <taxon>Metazoa</taxon>
        <taxon>Spiralia</taxon>
        <taxon>Gnathifera</taxon>
        <taxon>Rotifera</taxon>
        <taxon>Eurotatoria</taxon>
        <taxon>Bdelloidea</taxon>
        <taxon>Philodinida</taxon>
        <taxon>Philodinidae</taxon>
        <taxon>Rotaria</taxon>
    </lineage>
</organism>
<evidence type="ECO:0000313" key="5">
    <source>
        <dbReference type="Proteomes" id="UP000663870"/>
    </source>
</evidence>
<dbReference type="InterPro" id="IPR008906">
    <property type="entry name" value="HATC_C_dom"/>
</dbReference>
<reference evidence="2" key="1">
    <citation type="submission" date="2021-02" db="EMBL/GenBank/DDBJ databases">
        <authorList>
            <person name="Nowell W R."/>
        </authorList>
    </citation>
    <scope>NUCLEOTIDE SEQUENCE</scope>
</reference>
<dbReference type="Proteomes" id="UP000663854">
    <property type="component" value="Unassembled WGS sequence"/>
</dbReference>
<feature type="domain" description="HAT C-terminal dimerisation" evidence="1">
    <location>
        <begin position="37"/>
        <end position="104"/>
    </location>
</feature>